<reference evidence="3" key="1">
    <citation type="submission" date="2016-12" db="EMBL/GenBank/DDBJ databases">
        <authorList>
            <person name="Meng X."/>
        </authorList>
    </citation>
    <scope>NUCLEOTIDE SEQUENCE [LARGE SCALE GENOMIC DNA]</scope>
    <source>
        <strain evidence="3">DSM 20732</strain>
    </source>
</reference>
<dbReference type="EMBL" id="MQVS01000003">
    <property type="protein sequence ID" value="OKL52005.1"/>
    <property type="molecule type" value="Genomic_DNA"/>
</dbReference>
<dbReference type="PANTHER" id="PTHR33434">
    <property type="entry name" value="DEGV DOMAIN-CONTAINING PROTEIN DR_1986-RELATED"/>
    <property type="match status" value="1"/>
</dbReference>
<dbReference type="InterPro" id="IPR043168">
    <property type="entry name" value="DegV_C"/>
</dbReference>
<dbReference type="NCBIfam" id="TIGR00762">
    <property type="entry name" value="DegV"/>
    <property type="match status" value="1"/>
</dbReference>
<keyword evidence="1" id="KW-0446">Lipid-binding</keyword>
<dbReference type="Gene3D" id="3.30.1180.10">
    <property type="match status" value="1"/>
</dbReference>
<dbReference type="STRING" id="52770.BSZ40_03490"/>
<dbReference type="InterPro" id="IPR003797">
    <property type="entry name" value="DegV"/>
</dbReference>
<dbReference type="Pfam" id="PF02645">
    <property type="entry name" value="DegV"/>
    <property type="match status" value="1"/>
</dbReference>
<dbReference type="PANTHER" id="PTHR33434:SF2">
    <property type="entry name" value="FATTY ACID-BINDING PROTEIN TM_1468"/>
    <property type="match status" value="1"/>
</dbReference>
<name>A0A1Q5PX58_9ACTO</name>
<dbReference type="RefSeq" id="WP_073823392.1">
    <property type="nucleotide sequence ID" value="NZ_MQVS01000003.1"/>
</dbReference>
<organism evidence="2 3">
    <name type="scientific">Buchananella hordeovulneris</name>
    <dbReference type="NCBI Taxonomy" id="52770"/>
    <lineage>
        <taxon>Bacteria</taxon>
        <taxon>Bacillati</taxon>
        <taxon>Actinomycetota</taxon>
        <taxon>Actinomycetes</taxon>
        <taxon>Actinomycetales</taxon>
        <taxon>Actinomycetaceae</taxon>
        <taxon>Buchananella</taxon>
    </lineage>
</organism>
<accession>A0A1Q5PX58</accession>
<dbReference type="AlphaFoldDB" id="A0A1Q5PX58"/>
<dbReference type="Proteomes" id="UP000185612">
    <property type="component" value="Unassembled WGS sequence"/>
</dbReference>
<dbReference type="GO" id="GO:0008289">
    <property type="term" value="F:lipid binding"/>
    <property type="evidence" value="ECO:0007669"/>
    <property type="project" value="UniProtKB-KW"/>
</dbReference>
<keyword evidence="3" id="KW-1185">Reference proteome</keyword>
<evidence type="ECO:0000256" key="1">
    <source>
        <dbReference type="ARBA" id="ARBA00023121"/>
    </source>
</evidence>
<comment type="caution">
    <text evidence="2">The sequence shown here is derived from an EMBL/GenBank/DDBJ whole genome shotgun (WGS) entry which is preliminary data.</text>
</comment>
<dbReference type="OrthoDB" id="9760324at2"/>
<protein>
    <submittedName>
        <fullName evidence="2">Uncharacterized protein</fullName>
    </submittedName>
</protein>
<dbReference type="SUPFAM" id="SSF82549">
    <property type="entry name" value="DAK1/DegV-like"/>
    <property type="match status" value="1"/>
</dbReference>
<evidence type="ECO:0000313" key="2">
    <source>
        <dbReference type="EMBL" id="OKL52005.1"/>
    </source>
</evidence>
<proteinExistence type="predicted"/>
<gene>
    <name evidence="2" type="ORF">BSZ40_03490</name>
</gene>
<dbReference type="PROSITE" id="PS51482">
    <property type="entry name" value="DEGV"/>
    <property type="match status" value="1"/>
</dbReference>
<dbReference type="InterPro" id="IPR050270">
    <property type="entry name" value="DegV_domain_contain"/>
</dbReference>
<dbReference type="Gene3D" id="3.40.50.10170">
    <property type="match status" value="1"/>
</dbReference>
<sequence length="297" mass="29961">MQTVAVLTDSTAGLDPQVAAACGIGVVPLAVLDETGQAVAPNTGAVVAALEAGRTLTTSQPTPAQFEAAMRAARTAGMREIVSVHMSADMSGTYEAALRAAQAVGQGVRVLDSRTLGAGLGQSALAAARLAQAGQSARLVEAAARAVSTRSQVFFLVEDLGHLHRGGRVGAASALLGAALGVRPLLTIADGRISVRELVRGRVRARRHLVEAVAQAAGGTKKVPRSSPGPVRLIVHHVAAAQAAADLREELQARLVDTPAEVVSIEIADPGPVIAVHVGPGTVGVVVTPVLAAPHGG</sequence>
<evidence type="ECO:0000313" key="3">
    <source>
        <dbReference type="Proteomes" id="UP000185612"/>
    </source>
</evidence>